<feature type="coiled-coil region" evidence="1">
    <location>
        <begin position="113"/>
        <end position="140"/>
    </location>
</feature>
<dbReference type="Proteomes" id="UP000567246">
    <property type="component" value="Unassembled WGS sequence"/>
</dbReference>
<evidence type="ECO:0000256" key="1">
    <source>
        <dbReference type="SAM" id="Coils"/>
    </source>
</evidence>
<proteinExistence type="predicted"/>
<gene>
    <name evidence="2" type="ORF">HDA33_000102</name>
</gene>
<protein>
    <submittedName>
        <fullName evidence="2">Uncharacterized protein</fullName>
    </submittedName>
</protein>
<keyword evidence="1" id="KW-0175">Coiled coil</keyword>
<name>A0A7W9JH30_9MICC</name>
<dbReference type="EMBL" id="JACHMW010000001">
    <property type="protein sequence ID" value="MBB5847538.1"/>
    <property type="molecule type" value="Genomic_DNA"/>
</dbReference>
<reference evidence="2 3" key="1">
    <citation type="submission" date="2020-08" db="EMBL/GenBank/DDBJ databases">
        <title>Sequencing the genomes of 1000 actinobacteria strains.</title>
        <authorList>
            <person name="Klenk H.-P."/>
        </authorList>
    </citation>
    <scope>NUCLEOTIDE SEQUENCE [LARGE SCALE GENOMIC DNA]</scope>
    <source>
        <strain evidence="2 3">DSM 17945</strain>
    </source>
</reference>
<comment type="caution">
    <text evidence="2">The sequence shown here is derived from an EMBL/GenBank/DDBJ whole genome shotgun (WGS) entry which is preliminary data.</text>
</comment>
<dbReference type="AlphaFoldDB" id="A0A7W9JH30"/>
<sequence>MLYLIDPRGAVWSADATIGQARARARVDGRPIDDLKFTRAAMLLTLDDYVDLALRHGVEAPRGILLDHGFVAQALAPANLKAQRANQDAMAEQLLPVERRTEDAGSLRGHRHDAAYEAAHQDLDRRIKKAEETARETLQKTPDEDLIRHWRRLGGDVPATIEADRKD</sequence>
<keyword evidence="3" id="KW-1185">Reference proteome</keyword>
<evidence type="ECO:0000313" key="2">
    <source>
        <dbReference type="EMBL" id="MBB5847538.1"/>
    </source>
</evidence>
<evidence type="ECO:0000313" key="3">
    <source>
        <dbReference type="Proteomes" id="UP000567246"/>
    </source>
</evidence>
<dbReference type="RefSeq" id="WP_184169768.1">
    <property type="nucleotide sequence ID" value="NZ_BAABAG010000002.1"/>
</dbReference>
<organism evidence="2 3">
    <name type="scientific">Micrococcus endophyticus</name>
    <dbReference type="NCBI Taxonomy" id="455343"/>
    <lineage>
        <taxon>Bacteria</taxon>
        <taxon>Bacillati</taxon>
        <taxon>Actinomycetota</taxon>
        <taxon>Actinomycetes</taxon>
        <taxon>Micrococcales</taxon>
        <taxon>Micrococcaceae</taxon>
        <taxon>Micrococcus</taxon>
    </lineage>
</organism>
<accession>A0A7W9JH30</accession>